<keyword evidence="8" id="KW-1185">Reference proteome</keyword>
<dbReference type="InterPro" id="IPR036390">
    <property type="entry name" value="WH_DNA-bd_sf"/>
</dbReference>
<name>A0A7D7RP16_PLAMR</name>
<dbReference type="InterPro" id="IPR037171">
    <property type="entry name" value="NagB/RpiA_transferase-like"/>
</dbReference>
<dbReference type="Pfam" id="PF13545">
    <property type="entry name" value="HTH_Crp_2"/>
    <property type="match status" value="1"/>
</dbReference>
<dbReference type="GO" id="GO:0030246">
    <property type="term" value="F:carbohydrate binding"/>
    <property type="evidence" value="ECO:0007669"/>
    <property type="project" value="InterPro"/>
</dbReference>
<evidence type="ECO:0000259" key="6">
    <source>
        <dbReference type="Pfam" id="PF13545"/>
    </source>
</evidence>
<dbReference type="GO" id="GO:0003677">
    <property type="term" value="F:DNA binding"/>
    <property type="evidence" value="ECO:0007669"/>
    <property type="project" value="UniProtKB-KW"/>
</dbReference>
<dbReference type="InterPro" id="IPR007324">
    <property type="entry name" value="Sugar-bd_dom_put"/>
</dbReference>
<dbReference type="KEGG" id="pdec:H1Q58_03775"/>
<dbReference type="PANTHER" id="PTHR34294">
    <property type="entry name" value="TRANSCRIPTIONAL REGULATOR-RELATED"/>
    <property type="match status" value="1"/>
</dbReference>
<dbReference type="Gene3D" id="1.10.10.60">
    <property type="entry name" value="Homeodomain-like"/>
    <property type="match status" value="1"/>
</dbReference>
<evidence type="ECO:0000256" key="4">
    <source>
        <dbReference type="ARBA" id="ARBA00023163"/>
    </source>
</evidence>
<dbReference type="SUPFAM" id="SSF46785">
    <property type="entry name" value="Winged helix' DNA-binding domain"/>
    <property type="match status" value="1"/>
</dbReference>
<organism evidence="7 8">
    <name type="scientific">Planococcus maritimus</name>
    <dbReference type="NCBI Taxonomy" id="192421"/>
    <lineage>
        <taxon>Bacteria</taxon>
        <taxon>Bacillati</taxon>
        <taxon>Bacillota</taxon>
        <taxon>Bacilli</taxon>
        <taxon>Bacillales</taxon>
        <taxon>Caryophanaceae</taxon>
        <taxon>Planococcus</taxon>
    </lineage>
</organism>
<dbReference type="SUPFAM" id="SSF100950">
    <property type="entry name" value="NagB/RpiA/CoA transferase-like"/>
    <property type="match status" value="1"/>
</dbReference>
<feature type="domain" description="Sugar-binding" evidence="5">
    <location>
        <begin position="62"/>
        <end position="316"/>
    </location>
</feature>
<comment type="similarity">
    <text evidence="1">Belongs to the SorC transcriptional regulatory family.</text>
</comment>
<keyword evidence="3" id="KW-0238">DNA-binding</keyword>
<evidence type="ECO:0000256" key="3">
    <source>
        <dbReference type="ARBA" id="ARBA00023125"/>
    </source>
</evidence>
<protein>
    <submittedName>
        <fullName evidence="7">Sugar-binding transcriptional regulator</fullName>
    </submittedName>
</protein>
<dbReference type="Gene3D" id="3.40.50.1360">
    <property type="match status" value="1"/>
</dbReference>
<dbReference type="InterPro" id="IPR012318">
    <property type="entry name" value="HTH_CRP"/>
</dbReference>
<evidence type="ECO:0000313" key="7">
    <source>
        <dbReference type="EMBL" id="QMT18964.1"/>
    </source>
</evidence>
<dbReference type="EMBL" id="CP059540">
    <property type="protein sequence ID" value="QMT18964.1"/>
    <property type="molecule type" value="Genomic_DNA"/>
</dbReference>
<keyword evidence="4" id="KW-0804">Transcription</keyword>
<sequence length="326" mass="36352">MQMTDELKMLYQVARMYYEDNLTQGQIASELEINRVTVSRMLKKIREKGIVQIHINYDVYQNSGLALKLKEAYQLQDVVIVPDWPGQSEENQLKELGQAGAKYLAERVKPEDIVGFSWGTALAATVEALDSSTSLENVMCVPLIGGPDGEMESRYHANSIVYDAARKWKGFSKLIDVPAIVESADIRKSLTASAHFKEIEDLWERLSIAVVGIGSPLISDGTNWRAFYGPAFEGKGTKPEVAGDICSNFYTFSGEVLHTELSKRTISVSMQHLQQAECTIGVAHSLRKKEAIRVALEAGFLDVLVTTEQTAKELMKVQETERRDSK</sequence>
<feature type="domain" description="HTH crp-type" evidence="6">
    <location>
        <begin position="20"/>
        <end position="52"/>
    </location>
</feature>
<keyword evidence="2" id="KW-0805">Transcription regulation</keyword>
<dbReference type="PANTHER" id="PTHR34294:SF1">
    <property type="entry name" value="TRANSCRIPTIONAL REGULATOR LSRR"/>
    <property type="match status" value="1"/>
</dbReference>
<evidence type="ECO:0000313" key="8">
    <source>
        <dbReference type="Proteomes" id="UP000514716"/>
    </source>
</evidence>
<reference evidence="7 8" key="1">
    <citation type="submission" date="2020-07" db="EMBL/GenBank/DDBJ databases">
        <title>Screening of a cold-adapted Planococcus bacterium producing protease in traditional shrimp paste and protease identification by genome sequencing.</title>
        <authorList>
            <person name="Gao R."/>
            <person name="Leng W."/>
            <person name="Chu Q."/>
            <person name="Wu X."/>
            <person name="Liu H."/>
            <person name="Li X."/>
        </authorList>
    </citation>
    <scope>NUCLEOTIDE SEQUENCE [LARGE SCALE GENOMIC DNA]</scope>
    <source>
        <strain evidence="7 8">XJ11</strain>
    </source>
</reference>
<gene>
    <name evidence="7" type="ORF">H1Q58_03775</name>
</gene>
<dbReference type="GO" id="GO:0006355">
    <property type="term" value="P:regulation of DNA-templated transcription"/>
    <property type="evidence" value="ECO:0007669"/>
    <property type="project" value="InterPro"/>
</dbReference>
<evidence type="ECO:0000259" key="5">
    <source>
        <dbReference type="Pfam" id="PF04198"/>
    </source>
</evidence>
<proteinExistence type="inferred from homology"/>
<accession>A0A7D7RP16</accession>
<dbReference type="InterPro" id="IPR051054">
    <property type="entry name" value="SorC_transcr_regulators"/>
</dbReference>
<dbReference type="Pfam" id="PF04198">
    <property type="entry name" value="Sugar-bind"/>
    <property type="match status" value="1"/>
</dbReference>
<evidence type="ECO:0000256" key="2">
    <source>
        <dbReference type="ARBA" id="ARBA00023015"/>
    </source>
</evidence>
<dbReference type="AlphaFoldDB" id="A0A7D7RP16"/>
<dbReference type="Proteomes" id="UP000514716">
    <property type="component" value="Chromosome"/>
</dbReference>
<evidence type="ECO:0000256" key="1">
    <source>
        <dbReference type="ARBA" id="ARBA00010466"/>
    </source>
</evidence>